<evidence type="ECO:0000256" key="2">
    <source>
        <dbReference type="ARBA" id="ARBA00013059"/>
    </source>
</evidence>
<keyword evidence="4" id="KW-0547">Nucleotide-binding</keyword>
<gene>
    <name evidence="9" type="primary">lysC_1</name>
    <name evidence="9" type="ORF">NCTC4822_00927</name>
</gene>
<dbReference type="GO" id="GO:0009090">
    <property type="term" value="P:homoserine biosynthetic process"/>
    <property type="evidence" value="ECO:0007669"/>
    <property type="project" value="TreeGrafter"/>
</dbReference>
<evidence type="ECO:0000256" key="6">
    <source>
        <dbReference type="ARBA" id="ARBA00022840"/>
    </source>
</evidence>
<comment type="similarity">
    <text evidence="1">Belongs to the aspartokinase family.</text>
</comment>
<evidence type="ECO:0000259" key="8">
    <source>
        <dbReference type="Pfam" id="PF00696"/>
    </source>
</evidence>
<dbReference type="InterPro" id="IPR036393">
    <property type="entry name" value="AceGlu_kinase-like_sf"/>
</dbReference>
<reference evidence="9 10" key="1">
    <citation type="submission" date="2018-06" db="EMBL/GenBank/DDBJ databases">
        <authorList>
            <consortium name="Pathogen Informatics"/>
            <person name="Doyle S."/>
        </authorList>
    </citation>
    <scope>NUCLEOTIDE SEQUENCE [LARGE SCALE GENOMIC DNA]</scope>
    <source>
        <strain evidence="10">ATCC 11859 / DSM 33 / NCIB 8841 / NCTC 4822</strain>
    </source>
</reference>
<organism evidence="9 10">
    <name type="scientific">Sporosarcina pasteurii</name>
    <name type="common">Bacillus pasteurii</name>
    <dbReference type="NCBI Taxonomy" id="1474"/>
    <lineage>
        <taxon>Bacteria</taxon>
        <taxon>Bacillati</taxon>
        <taxon>Bacillota</taxon>
        <taxon>Bacilli</taxon>
        <taxon>Bacillales</taxon>
        <taxon>Caryophanaceae</taxon>
        <taxon>Sporosarcina</taxon>
    </lineage>
</organism>
<dbReference type="GO" id="GO:0005829">
    <property type="term" value="C:cytosol"/>
    <property type="evidence" value="ECO:0007669"/>
    <property type="project" value="TreeGrafter"/>
</dbReference>
<dbReference type="GO" id="GO:0009089">
    <property type="term" value="P:lysine biosynthetic process via diaminopimelate"/>
    <property type="evidence" value="ECO:0007669"/>
    <property type="project" value="TreeGrafter"/>
</dbReference>
<name>A0A380BEN6_SPOPA</name>
<evidence type="ECO:0000256" key="1">
    <source>
        <dbReference type="ARBA" id="ARBA00010122"/>
    </source>
</evidence>
<evidence type="ECO:0000256" key="4">
    <source>
        <dbReference type="ARBA" id="ARBA00022741"/>
    </source>
</evidence>
<evidence type="ECO:0000256" key="7">
    <source>
        <dbReference type="ARBA" id="ARBA00047872"/>
    </source>
</evidence>
<dbReference type="PANTHER" id="PTHR21499:SF3">
    <property type="entry name" value="ASPARTOKINASE"/>
    <property type="match status" value="1"/>
</dbReference>
<evidence type="ECO:0000313" key="10">
    <source>
        <dbReference type="Proteomes" id="UP000254519"/>
    </source>
</evidence>
<evidence type="ECO:0000256" key="5">
    <source>
        <dbReference type="ARBA" id="ARBA00022777"/>
    </source>
</evidence>
<dbReference type="GO" id="GO:0005524">
    <property type="term" value="F:ATP binding"/>
    <property type="evidence" value="ECO:0007669"/>
    <property type="project" value="UniProtKB-KW"/>
</dbReference>
<evidence type="ECO:0000313" key="9">
    <source>
        <dbReference type="EMBL" id="SUJ00282.1"/>
    </source>
</evidence>
<comment type="catalytic activity">
    <reaction evidence="7">
        <text>L-aspartate + ATP = 4-phospho-L-aspartate + ADP</text>
        <dbReference type="Rhea" id="RHEA:23776"/>
        <dbReference type="ChEBI" id="CHEBI:29991"/>
        <dbReference type="ChEBI" id="CHEBI:30616"/>
        <dbReference type="ChEBI" id="CHEBI:57535"/>
        <dbReference type="ChEBI" id="CHEBI:456216"/>
        <dbReference type="EC" id="2.7.2.4"/>
    </reaction>
</comment>
<keyword evidence="5 9" id="KW-0418">Kinase</keyword>
<dbReference type="EMBL" id="UGYZ01000002">
    <property type="protein sequence ID" value="SUJ00282.1"/>
    <property type="molecule type" value="Genomic_DNA"/>
</dbReference>
<accession>A0A380BEN6</accession>
<protein>
    <recommendedName>
        <fullName evidence="2">aspartate kinase</fullName>
        <ecNumber evidence="2">2.7.2.4</ecNumber>
    </recommendedName>
</protein>
<sequence length="243" mass="26108">MIVQKFGGIAMQSEEMRNYSMNHILDGIKQYEKIVVVVSAIGRLGDPYATDSLINLSEAFASDYVARDLVASCGELIASAVLSAELHQFGVSNTVLHGKQTGIVTAGDFGDATLEAIDTSNIIKSLEQVDCVIIPGFQGMDKLGNVMTLGRGGSDLTAVALADSLQASHVEFFKDVPGVLTGDPNFVSDYEKYDFLSFDEFLTLLNGDNTIVQKRAAILAKEKAIPLYVRGIASSETGTWITN</sequence>
<dbReference type="RefSeq" id="WP_115360355.1">
    <property type="nucleotide sequence ID" value="NZ_CP038012.1"/>
</dbReference>
<dbReference type="PANTHER" id="PTHR21499">
    <property type="entry name" value="ASPARTATE KINASE"/>
    <property type="match status" value="1"/>
</dbReference>
<evidence type="ECO:0000256" key="3">
    <source>
        <dbReference type="ARBA" id="ARBA00022679"/>
    </source>
</evidence>
<keyword evidence="6" id="KW-0067">ATP-binding</keyword>
<keyword evidence="10" id="KW-1185">Reference proteome</keyword>
<dbReference type="OrthoDB" id="9799110at2"/>
<dbReference type="Pfam" id="PF00696">
    <property type="entry name" value="AA_kinase"/>
    <property type="match status" value="1"/>
</dbReference>
<feature type="domain" description="Aspartate/glutamate/uridylate kinase" evidence="8">
    <location>
        <begin position="1"/>
        <end position="230"/>
    </location>
</feature>
<dbReference type="AlphaFoldDB" id="A0A380BEN6"/>
<proteinExistence type="inferred from homology"/>
<dbReference type="Gene3D" id="3.40.1160.10">
    <property type="entry name" value="Acetylglutamate kinase-like"/>
    <property type="match status" value="1"/>
</dbReference>
<dbReference type="SUPFAM" id="SSF53633">
    <property type="entry name" value="Carbamate kinase-like"/>
    <property type="match status" value="1"/>
</dbReference>
<dbReference type="InterPro" id="IPR001048">
    <property type="entry name" value="Asp/Glu/Uridylate_kinase"/>
</dbReference>
<dbReference type="GO" id="GO:0004072">
    <property type="term" value="F:aspartate kinase activity"/>
    <property type="evidence" value="ECO:0007669"/>
    <property type="project" value="UniProtKB-EC"/>
</dbReference>
<keyword evidence="3 9" id="KW-0808">Transferase</keyword>
<dbReference type="Proteomes" id="UP000254519">
    <property type="component" value="Unassembled WGS sequence"/>
</dbReference>
<dbReference type="EC" id="2.7.2.4" evidence="2"/>